<comment type="caution">
    <text evidence="1">The sequence shown here is derived from an EMBL/GenBank/DDBJ whole genome shotgun (WGS) entry which is preliminary data.</text>
</comment>
<protein>
    <submittedName>
        <fullName evidence="1">Uncharacterized protein</fullName>
    </submittedName>
</protein>
<dbReference type="Proteomes" id="UP000790377">
    <property type="component" value="Unassembled WGS sequence"/>
</dbReference>
<dbReference type="EMBL" id="MU267911">
    <property type="protein sequence ID" value="KAH7907370.1"/>
    <property type="molecule type" value="Genomic_DNA"/>
</dbReference>
<reference evidence="1" key="1">
    <citation type="journal article" date="2021" name="New Phytol.">
        <title>Evolutionary innovations through gain and loss of genes in the ectomycorrhizal Boletales.</title>
        <authorList>
            <person name="Wu G."/>
            <person name="Miyauchi S."/>
            <person name="Morin E."/>
            <person name="Kuo A."/>
            <person name="Drula E."/>
            <person name="Varga T."/>
            <person name="Kohler A."/>
            <person name="Feng B."/>
            <person name="Cao Y."/>
            <person name="Lipzen A."/>
            <person name="Daum C."/>
            <person name="Hundley H."/>
            <person name="Pangilinan J."/>
            <person name="Johnson J."/>
            <person name="Barry K."/>
            <person name="LaButti K."/>
            <person name="Ng V."/>
            <person name="Ahrendt S."/>
            <person name="Min B."/>
            <person name="Choi I.G."/>
            <person name="Park H."/>
            <person name="Plett J.M."/>
            <person name="Magnuson J."/>
            <person name="Spatafora J.W."/>
            <person name="Nagy L.G."/>
            <person name="Henrissat B."/>
            <person name="Grigoriev I.V."/>
            <person name="Yang Z.L."/>
            <person name="Xu J."/>
            <person name="Martin F.M."/>
        </authorList>
    </citation>
    <scope>NUCLEOTIDE SEQUENCE</scope>
    <source>
        <strain evidence="1">ATCC 28755</strain>
    </source>
</reference>
<organism evidence="1 2">
    <name type="scientific">Hygrophoropsis aurantiaca</name>
    <dbReference type="NCBI Taxonomy" id="72124"/>
    <lineage>
        <taxon>Eukaryota</taxon>
        <taxon>Fungi</taxon>
        <taxon>Dikarya</taxon>
        <taxon>Basidiomycota</taxon>
        <taxon>Agaricomycotina</taxon>
        <taxon>Agaricomycetes</taxon>
        <taxon>Agaricomycetidae</taxon>
        <taxon>Boletales</taxon>
        <taxon>Coniophorineae</taxon>
        <taxon>Hygrophoropsidaceae</taxon>
        <taxon>Hygrophoropsis</taxon>
    </lineage>
</organism>
<proteinExistence type="predicted"/>
<sequence>MLLSCFHLVIQLWQNEIESNENSILYDEEIRYSPCTPAIAISHVSHNWRQLVINTPFLWTYITAMPLHKDRTDVHEDILRRIGNMPFALDFRYRGKPPPVMNDSDDESLLTPGSGPPTPRAYQMYGRSPVNSNELAQLLLRKIGLSIMKPSLPASFDHLTSLSVLHVDVVQDDRLDYELWQQLLASAPCLRSLQISSDAISNRALSSIVTEIRLPNLENLTTVDWNSGLLHFFCFPVCSRASTA</sequence>
<evidence type="ECO:0000313" key="1">
    <source>
        <dbReference type="EMBL" id="KAH7907370.1"/>
    </source>
</evidence>
<keyword evidence="2" id="KW-1185">Reference proteome</keyword>
<name>A0ACB8A239_9AGAM</name>
<gene>
    <name evidence="1" type="ORF">BJ138DRAFT_509184</name>
</gene>
<accession>A0ACB8A239</accession>
<evidence type="ECO:0000313" key="2">
    <source>
        <dbReference type="Proteomes" id="UP000790377"/>
    </source>
</evidence>